<accession>A0A219YBA3</accession>
<evidence type="ECO:0000313" key="2">
    <source>
        <dbReference type="Proteomes" id="UP000225772"/>
    </source>
</evidence>
<name>A0A219YBA3_9CAUD</name>
<organism evidence="1 2">
    <name type="scientific">Aeromonas phage 51</name>
    <dbReference type="NCBI Taxonomy" id="1932901"/>
    <lineage>
        <taxon>Viruses</taxon>
        <taxon>Duplodnaviria</taxon>
        <taxon>Heunggongvirae</taxon>
        <taxon>Uroviricota</taxon>
        <taxon>Caudoviricetes</taxon>
        <taxon>Popoffvirus</taxon>
        <taxon>Popoffvirus pv56</taxon>
    </lineage>
</organism>
<dbReference type="Proteomes" id="UP000225772">
    <property type="component" value="Segment"/>
</dbReference>
<sequence>MNDGKPRPTGHRITIERERGDVVYRSQCPYVGFTTITSKKNGIL</sequence>
<dbReference type="EMBL" id="KY290953">
    <property type="protein sequence ID" value="APU01235.1"/>
    <property type="molecule type" value="Genomic_DNA"/>
</dbReference>
<proteinExistence type="predicted"/>
<protein>
    <submittedName>
        <fullName evidence="1">Uncharacterized protein</fullName>
    </submittedName>
</protein>
<evidence type="ECO:0000313" key="1">
    <source>
        <dbReference type="EMBL" id="APU01235.1"/>
    </source>
</evidence>
<reference evidence="1 2" key="1">
    <citation type="journal article" date="2017" name="Sci. Rep.">
        <title>Characterization and diversity of phages infecting Aeromonas salmonicida subsp. salmonicida.</title>
        <authorList>
            <person name="Vincent A.T."/>
            <person name="Paquet V.E."/>
            <person name="Bernatchez A."/>
            <person name="Tremblay D.M."/>
            <person name="Moineau S."/>
            <person name="Charette S.J."/>
        </authorList>
    </citation>
    <scope>NUCLEOTIDE SEQUENCE [LARGE SCALE GENOMIC DNA]</scope>
</reference>